<dbReference type="Pfam" id="PF01230">
    <property type="entry name" value="HIT"/>
    <property type="match status" value="1"/>
</dbReference>
<evidence type="ECO:0000256" key="2">
    <source>
        <dbReference type="PROSITE-ProRule" id="PRU00464"/>
    </source>
</evidence>
<keyword evidence="1" id="KW-0863">Zinc-finger</keyword>
<evidence type="ECO:0000256" key="1">
    <source>
        <dbReference type="PROSITE-ProRule" id="PRU00175"/>
    </source>
</evidence>
<dbReference type="Gene3D" id="3.30.40.10">
    <property type="entry name" value="Zinc/RING finger domain, C3HC4 (zinc finger)"/>
    <property type="match status" value="1"/>
</dbReference>
<dbReference type="InterPro" id="IPR013083">
    <property type="entry name" value="Znf_RING/FYVE/PHD"/>
</dbReference>
<dbReference type="Proteomes" id="UP001231189">
    <property type="component" value="Unassembled WGS sequence"/>
</dbReference>
<comment type="caution">
    <text evidence="5">The sequence shown here is derived from an EMBL/GenBank/DDBJ whole genome shotgun (WGS) entry which is preliminary data.</text>
</comment>
<keyword evidence="6" id="KW-1185">Reference proteome</keyword>
<proteinExistence type="predicted"/>
<dbReference type="PROSITE" id="PS50089">
    <property type="entry name" value="ZF_RING_2"/>
    <property type="match status" value="1"/>
</dbReference>
<dbReference type="InterPro" id="IPR001310">
    <property type="entry name" value="Histidine_triad_HIT"/>
</dbReference>
<dbReference type="PRINTS" id="PR00332">
    <property type="entry name" value="HISTRIAD"/>
</dbReference>
<protein>
    <submittedName>
        <fullName evidence="5">Uncharacterized protein</fullName>
    </submittedName>
</protein>
<dbReference type="SUPFAM" id="SSF54197">
    <property type="entry name" value="HIT-like"/>
    <property type="match status" value="1"/>
</dbReference>
<dbReference type="GO" id="GO:0008270">
    <property type="term" value="F:zinc ion binding"/>
    <property type="evidence" value="ECO:0007669"/>
    <property type="project" value="UniProtKB-KW"/>
</dbReference>
<dbReference type="InterPro" id="IPR036265">
    <property type="entry name" value="HIT-like_sf"/>
</dbReference>
<dbReference type="InterPro" id="IPR011146">
    <property type="entry name" value="HIT-like"/>
</dbReference>
<sequence length="282" mass="30896">MASEKEAALAAVPNDNPTIFDKIIKKEIPSNVVYEDEKVLAFRDINPQAPIHIVIIPKVKDGLSGLSKAEERHVEILGLLLYAAKVIAKQEGLEDGYRIVINDGPSGCSNTTLIEPHDTAENHPMPSLLATILHLLSFVVDAVRRLLRLACSASSLPSEQEYPDVSAACTTELRDRELPVALCGEQGGAEHERCCVFCLSGIEDDDEVRVLRCLHLFHRCCLDRWLAARPGATCPLCRGKLLTVTAAKYCPGGEQEERRSIEGMCMVMLMACVHRRSSAPAV</sequence>
<name>A0AAD8SF11_LOLMU</name>
<keyword evidence="1" id="KW-0479">Metal-binding</keyword>
<dbReference type="AlphaFoldDB" id="A0AAD8SF11"/>
<reference evidence="5" key="1">
    <citation type="submission" date="2023-07" db="EMBL/GenBank/DDBJ databases">
        <title>A chromosome-level genome assembly of Lolium multiflorum.</title>
        <authorList>
            <person name="Chen Y."/>
            <person name="Copetti D."/>
            <person name="Kolliker R."/>
            <person name="Studer B."/>
        </authorList>
    </citation>
    <scope>NUCLEOTIDE SEQUENCE</scope>
    <source>
        <strain evidence="5">02402/16</strain>
        <tissue evidence="5">Leaf</tissue>
    </source>
</reference>
<dbReference type="EMBL" id="JAUUTY010000004">
    <property type="protein sequence ID" value="KAK1650484.1"/>
    <property type="molecule type" value="Genomic_DNA"/>
</dbReference>
<dbReference type="GO" id="GO:0047627">
    <property type="term" value="F:adenylylsulfatase activity"/>
    <property type="evidence" value="ECO:0007669"/>
    <property type="project" value="UniProtKB-ARBA"/>
</dbReference>
<feature type="domain" description="RING-type" evidence="3">
    <location>
        <begin position="195"/>
        <end position="238"/>
    </location>
</feature>
<comment type="caution">
    <text evidence="2">Lacks conserved residue(s) required for the propagation of feature annotation.</text>
</comment>
<evidence type="ECO:0000259" key="3">
    <source>
        <dbReference type="PROSITE" id="PS50089"/>
    </source>
</evidence>
<dbReference type="Pfam" id="PF13639">
    <property type="entry name" value="zf-RING_2"/>
    <property type="match status" value="1"/>
</dbReference>
<dbReference type="SUPFAM" id="SSF57850">
    <property type="entry name" value="RING/U-box"/>
    <property type="match status" value="1"/>
</dbReference>
<dbReference type="SMART" id="SM00184">
    <property type="entry name" value="RING"/>
    <property type="match status" value="1"/>
</dbReference>
<evidence type="ECO:0000313" key="5">
    <source>
        <dbReference type="EMBL" id="KAK1650484.1"/>
    </source>
</evidence>
<feature type="domain" description="HIT" evidence="4">
    <location>
        <begin position="19"/>
        <end position="58"/>
    </location>
</feature>
<evidence type="ECO:0000313" key="6">
    <source>
        <dbReference type="Proteomes" id="UP001231189"/>
    </source>
</evidence>
<evidence type="ECO:0000259" key="4">
    <source>
        <dbReference type="PROSITE" id="PS51084"/>
    </source>
</evidence>
<gene>
    <name evidence="5" type="ORF">QYE76_068289</name>
</gene>
<accession>A0AAD8SF11</accession>
<keyword evidence="1" id="KW-0862">Zinc</keyword>
<dbReference type="PROSITE" id="PS51084">
    <property type="entry name" value="HIT_2"/>
    <property type="match status" value="1"/>
</dbReference>
<dbReference type="InterPro" id="IPR001841">
    <property type="entry name" value="Znf_RING"/>
</dbReference>
<organism evidence="5 6">
    <name type="scientific">Lolium multiflorum</name>
    <name type="common">Italian ryegrass</name>
    <name type="synonym">Lolium perenne subsp. multiflorum</name>
    <dbReference type="NCBI Taxonomy" id="4521"/>
    <lineage>
        <taxon>Eukaryota</taxon>
        <taxon>Viridiplantae</taxon>
        <taxon>Streptophyta</taxon>
        <taxon>Embryophyta</taxon>
        <taxon>Tracheophyta</taxon>
        <taxon>Spermatophyta</taxon>
        <taxon>Magnoliopsida</taxon>
        <taxon>Liliopsida</taxon>
        <taxon>Poales</taxon>
        <taxon>Poaceae</taxon>
        <taxon>BOP clade</taxon>
        <taxon>Pooideae</taxon>
        <taxon>Poodae</taxon>
        <taxon>Poeae</taxon>
        <taxon>Poeae Chloroplast Group 2 (Poeae type)</taxon>
        <taxon>Loliodinae</taxon>
        <taxon>Loliinae</taxon>
        <taxon>Lolium</taxon>
    </lineage>
</organism>
<dbReference type="Gene3D" id="3.30.428.10">
    <property type="entry name" value="HIT-like"/>
    <property type="match status" value="1"/>
</dbReference>
<dbReference type="PANTHER" id="PTHR23089">
    <property type="entry name" value="HISTIDINE TRIAD HIT PROTEIN"/>
    <property type="match status" value="1"/>
</dbReference>